<evidence type="ECO:0000313" key="3">
    <source>
        <dbReference type="EMBL" id="MFD0867693.1"/>
    </source>
</evidence>
<comment type="caution">
    <text evidence="3">The sequence shown here is derived from an EMBL/GenBank/DDBJ whole genome shotgun (WGS) entry which is preliminary data.</text>
</comment>
<evidence type="ECO:0000256" key="2">
    <source>
        <dbReference type="SAM" id="SignalP"/>
    </source>
</evidence>
<reference evidence="4" key="1">
    <citation type="journal article" date="2019" name="Int. J. Syst. Evol. Microbiol.">
        <title>The Global Catalogue of Microorganisms (GCM) 10K type strain sequencing project: providing services to taxonomists for standard genome sequencing and annotation.</title>
        <authorList>
            <consortium name="The Broad Institute Genomics Platform"/>
            <consortium name="The Broad Institute Genome Sequencing Center for Infectious Disease"/>
            <person name="Wu L."/>
            <person name="Ma J."/>
        </authorList>
    </citation>
    <scope>NUCLEOTIDE SEQUENCE [LARGE SCALE GENOMIC DNA]</scope>
    <source>
        <strain evidence="4">CCUG 57263</strain>
    </source>
</reference>
<dbReference type="RefSeq" id="WP_144935458.1">
    <property type="nucleotide sequence ID" value="NZ_JBHTIU010000002.1"/>
</dbReference>
<feature type="compositionally biased region" description="Basic and acidic residues" evidence="1">
    <location>
        <begin position="56"/>
        <end position="75"/>
    </location>
</feature>
<keyword evidence="4" id="KW-1185">Reference proteome</keyword>
<evidence type="ECO:0000313" key="4">
    <source>
        <dbReference type="Proteomes" id="UP001597120"/>
    </source>
</evidence>
<name>A0ABW3D5S0_9BACL</name>
<dbReference type="Proteomes" id="UP001597120">
    <property type="component" value="Unassembled WGS sequence"/>
</dbReference>
<keyword evidence="2" id="KW-0732">Signal</keyword>
<gene>
    <name evidence="3" type="ORF">ACFQ03_00845</name>
</gene>
<dbReference type="EMBL" id="JBHTIU010000002">
    <property type="protein sequence ID" value="MFD0867693.1"/>
    <property type="molecule type" value="Genomic_DNA"/>
</dbReference>
<feature type="chain" id="PRO_5045260956" description="Lipoprotein" evidence="2">
    <location>
        <begin position="24"/>
        <end position="75"/>
    </location>
</feature>
<protein>
    <recommendedName>
        <fullName evidence="5">Lipoprotein</fullName>
    </recommendedName>
</protein>
<feature type="region of interest" description="Disordered" evidence="1">
    <location>
        <begin position="23"/>
        <end position="75"/>
    </location>
</feature>
<feature type="compositionally biased region" description="Polar residues" evidence="1">
    <location>
        <begin position="31"/>
        <end position="44"/>
    </location>
</feature>
<sequence>MKKTGFLLLSVVMAVMLVLTGCGDGGGSPVDSGTTPSENGSTDLGTGGKLNDSLGDTDKEAPGSDIGDSKEGTGD</sequence>
<accession>A0ABW3D5S0</accession>
<dbReference type="PROSITE" id="PS51257">
    <property type="entry name" value="PROKAR_LIPOPROTEIN"/>
    <property type="match status" value="1"/>
</dbReference>
<feature type="signal peptide" evidence="2">
    <location>
        <begin position="1"/>
        <end position="23"/>
    </location>
</feature>
<organism evidence="3 4">
    <name type="scientific">Paenibacillus residui</name>
    <dbReference type="NCBI Taxonomy" id="629724"/>
    <lineage>
        <taxon>Bacteria</taxon>
        <taxon>Bacillati</taxon>
        <taxon>Bacillota</taxon>
        <taxon>Bacilli</taxon>
        <taxon>Bacillales</taxon>
        <taxon>Paenibacillaceae</taxon>
        <taxon>Paenibacillus</taxon>
    </lineage>
</organism>
<evidence type="ECO:0000256" key="1">
    <source>
        <dbReference type="SAM" id="MobiDB-lite"/>
    </source>
</evidence>
<proteinExistence type="predicted"/>
<evidence type="ECO:0008006" key="5">
    <source>
        <dbReference type="Google" id="ProtNLM"/>
    </source>
</evidence>